<evidence type="ECO:0000313" key="3">
    <source>
        <dbReference type="Proteomes" id="UP001293593"/>
    </source>
</evidence>
<dbReference type="PANTHER" id="PTHR38355">
    <property type="entry name" value="OS06G0149500 PROTEIN"/>
    <property type="match status" value="1"/>
</dbReference>
<keyword evidence="3" id="KW-1185">Reference proteome</keyword>
<comment type="caution">
    <text evidence="2">The sequence shown here is derived from an EMBL/GenBank/DDBJ whole genome shotgun (WGS) entry which is preliminary data.</text>
</comment>
<dbReference type="AlphaFoldDB" id="A0AAE1MG29"/>
<gene>
    <name evidence="2" type="ORF">QN277_027177</name>
</gene>
<evidence type="ECO:0000256" key="1">
    <source>
        <dbReference type="SAM" id="MobiDB-lite"/>
    </source>
</evidence>
<dbReference type="EMBL" id="JAWXYG010000008">
    <property type="protein sequence ID" value="KAK4266227.1"/>
    <property type="molecule type" value="Genomic_DNA"/>
</dbReference>
<sequence>MEFVNRIVDLATRALNNNMVIDVFLLASFATLGLRSVHQQKLIQALEAEKENLTKSNKAMRKTMWDWKQQLFTEASTDSALVPLTRLRAIYGEAPTPQPAAGDAAKQDAKSSGSVNFIV</sequence>
<dbReference type="GO" id="GO:0005739">
    <property type="term" value="C:mitochondrion"/>
    <property type="evidence" value="ECO:0007669"/>
    <property type="project" value="TreeGrafter"/>
</dbReference>
<evidence type="ECO:0000313" key="2">
    <source>
        <dbReference type="EMBL" id="KAK4266227.1"/>
    </source>
</evidence>
<proteinExistence type="predicted"/>
<organism evidence="2 3">
    <name type="scientific">Acacia crassicarpa</name>
    <name type="common">northern wattle</name>
    <dbReference type="NCBI Taxonomy" id="499986"/>
    <lineage>
        <taxon>Eukaryota</taxon>
        <taxon>Viridiplantae</taxon>
        <taxon>Streptophyta</taxon>
        <taxon>Embryophyta</taxon>
        <taxon>Tracheophyta</taxon>
        <taxon>Spermatophyta</taxon>
        <taxon>Magnoliopsida</taxon>
        <taxon>eudicotyledons</taxon>
        <taxon>Gunneridae</taxon>
        <taxon>Pentapetalae</taxon>
        <taxon>rosids</taxon>
        <taxon>fabids</taxon>
        <taxon>Fabales</taxon>
        <taxon>Fabaceae</taxon>
        <taxon>Caesalpinioideae</taxon>
        <taxon>mimosoid clade</taxon>
        <taxon>Acacieae</taxon>
        <taxon>Acacia</taxon>
    </lineage>
</organism>
<feature type="compositionally biased region" description="Polar residues" evidence="1">
    <location>
        <begin position="110"/>
        <end position="119"/>
    </location>
</feature>
<name>A0AAE1MG29_9FABA</name>
<feature type="region of interest" description="Disordered" evidence="1">
    <location>
        <begin position="95"/>
        <end position="119"/>
    </location>
</feature>
<dbReference type="PANTHER" id="PTHR38355:SF1">
    <property type="entry name" value="OS06G0149500 PROTEIN"/>
    <property type="match status" value="1"/>
</dbReference>
<accession>A0AAE1MG29</accession>
<dbReference type="Proteomes" id="UP001293593">
    <property type="component" value="Unassembled WGS sequence"/>
</dbReference>
<reference evidence="2" key="1">
    <citation type="submission" date="2023-10" db="EMBL/GenBank/DDBJ databases">
        <title>Chromosome-level genome of the transformable northern wattle, Acacia crassicarpa.</title>
        <authorList>
            <person name="Massaro I."/>
            <person name="Sinha N.R."/>
            <person name="Poethig S."/>
            <person name="Leichty A.R."/>
        </authorList>
    </citation>
    <scope>NUCLEOTIDE SEQUENCE</scope>
    <source>
        <strain evidence="2">Acra3RX</strain>
        <tissue evidence="2">Leaf</tissue>
    </source>
</reference>
<protein>
    <submittedName>
        <fullName evidence="2">Uncharacterized protein</fullName>
    </submittedName>
</protein>